<comment type="caution">
    <text evidence="3">The sequence shown here is derived from an EMBL/GenBank/DDBJ whole genome shotgun (WGS) entry which is preliminary data.</text>
</comment>
<evidence type="ECO:0000313" key="3">
    <source>
        <dbReference type="EMBL" id="KAL1523953.1"/>
    </source>
</evidence>
<protein>
    <submittedName>
        <fullName evidence="3">Uncharacterized protein</fullName>
    </submittedName>
</protein>
<keyword evidence="1" id="KW-1133">Transmembrane helix</keyword>
<feature type="transmembrane region" description="Helical" evidence="1">
    <location>
        <begin position="54"/>
        <end position="77"/>
    </location>
</feature>
<keyword evidence="4" id="KW-1185">Reference proteome</keyword>
<name>A0AB34JPP9_PRYPA</name>
<organism evidence="3 4">
    <name type="scientific">Prymnesium parvum</name>
    <name type="common">Toxic golden alga</name>
    <dbReference type="NCBI Taxonomy" id="97485"/>
    <lineage>
        <taxon>Eukaryota</taxon>
        <taxon>Haptista</taxon>
        <taxon>Haptophyta</taxon>
        <taxon>Prymnesiophyceae</taxon>
        <taxon>Prymnesiales</taxon>
        <taxon>Prymnesiaceae</taxon>
        <taxon>Prymnesium</taxon>
    </lineage>
</organism>
<dbReference type="AlphaFoldDB" id="A0AB34JPP9"/>
<feature type="signal peptide" evidence="2">
    <location>
        <begin position="1"/>
        <end position="25"/>
    </location>
</feature>
<proteinExistence type="predicted"/>
<evidence type="ECO:0000256" key="2">
    <source>
        <dbReference type="SAM" id="SignalP"/>
    </source>
</evidence>
<sequence>MWARTLGCWLKHLVVPGHFSCSVECLDYSELSILCVVFLKGSNRMRKANERVPCASVTQKSGAFFILVVVIVIVIVAPFPVKVVLACALLGRAIVHFVLDYCFT</sequence>
<evidence type="ECO:0000256" key="1">
    <source>
        <dbReference type="SAM" id="Phobius"/>
    </source>
</evidence>
<evidence type="ECO:0000313" key="4">
    <source>
        <dbReference type="Proteomes" id="UP001515480"/>
    </source>
</evidence>
<dbReference type="EMBL" id="JBGBPQ010000005">
    <property type="protein sequence ID" value="KAL1523953.1"/>
    <property type="molecule type" value="Genomic_DNA"/>
</dbReference>
<reference evidence="3 4" key="1">
    <citation type="journal article" date="2024" name="Science">
        <title>Giant polyketide synthase enzymes in the biosynthesis of giant marine polyether toxins.</title>
        <authorList>
            <person name="Fallon T.R."/>
            <person name="Shende V.V."/>
            <person name="Wierzbicki I.H."/>
            <person name="Pendleton A.L."/>
            <person name="Watervoot N.F."/>
            <person name="Auber R.P."/>
            <person name="Gonzalez D.J."/>
            <person name="Wisecaver J.H."/>
            <person name="Moore B.S."/>
        </authorList>
    </citation>
    <scope>NUCLEOTIDE SEQUENCE [LARGE SCALE GENOMIC DNA]</scope>
    <source>
        <strain evidence="3 4">12B1</strain>
    </source>
</reference>
<dbReference type="Proteomes" id="UP001515480">
    <property type="component" value="Unassembled WGS sequence"/>
</dbReference>
<keyword evidence="2" id="KW-0732">Signal</keyword>
<gene>
    <name evidence="3" type="ORF">AB1Y20_018869</name>
</gene>
<accession>A0AB34JPP9</accession>
<feature type="chain" id="PRO_5044222763" evidence="2">
    <location>
        <begin position="26"/>
        <end position="104"/>
    </location>
</feature>
<keyword evidence="1" id="KW-0472">Membrane</keyword>
<keyword evidence="1" id="KW-0812">Transmembrane</keyword>